<dbReference type="AlphaFoldDB" id="A0A7W7QEM9"/>
<proteinExistence type="predicted"/>
<evidence type="ECO:0000313" key="1">
    <source>
        <dbReference type="EMBL" id="MBB4912230.1"/>
    </source>
</evidence>
<organism evidence="1 2">
    <name type="scientific">Actinophytocola algeriensis</name>
    <dbReference type="NCBI Taxonomy" id="1768010"/>
    <lineage>
        <taxon>Bacteria</taxon>
        <taxon>Bacillati</taxon>
        <taxon>Actinomycetota</taxon>
        <taxon>Actinomycetes</taxon>
        <taxon>Pseudonocardiales</taxon>
        <taxon>Pseudonocardiaceae</taxon>
    </lineage>
</organism>
<accession>A0A7W7QEM9</accession>
<evidence type="ECO:0000313" key="2">
    <source>
        <dbReference type="Proteomes" id="UP000520767"/>
    </source>
</evidence>
<sequence>MDALTEARFDDVLRNRLEALYATLPQGPVHTRLTDVVEQAHHEYRKRGRPGVT</sequence>
<dbReference type="RefSeq" id="WP_184816236.1">
    <property type="nucleotide sequence ID" value="NZ_JACHJQ010000012.1"/>
</dbReference>
<keyword evidence="2" id="KW-1185">Reference proteome</keyword>
<comment type="caution">
    <text evidence="1">The sequence shown here is derived from an EMBL/GenBank/DDBJ whole genome shotgun (WGS) entry which is preliminary data.</text>
</comment>
<protein>
    <submittedName>
        <fullName evidence="1">Uncharacterized protein</fullName>
    </submittedName>
</protein>
<reference evidence="1 2" key="1">
    <citation type="submission" date="2020-08" db="EMBL/GenBank/DDBJ databases">
        <title>Genomic Encyclopedia of Type Strains, Phase III (KMG-III): the genomes of soil and plant-associated and newly described type strains.</title>
        <authorList>
            <person name="Whitman W."/>
        </authorList>
    </citation>
    <scope>NUCLEOTIDE SEQUENCE [LARGE SCALE GENOMIC DNA]</scope>
    <source>
        <strain evidence="1 2">CECT 8960</strain>
    </source>
</reference>
<dbReference type="Proteomes" id="UP000520767">
    <property type="component" value="Unassembled WGS sequence"/>
</dbReference>
<dbReference type="EMBL" id="JACHJQ010000012">
    <property type="protein sequence ID" value="MBB4912230.1"/>
    <property type="molecule type" value="Genomic_DNA"/>
</dbReference>
<name>A0A7W7QEM9_9PSEU</name>
<gene>
    <name evidence="1" type="ORF">FHR82_008501</name>
</gene>